<reference evidence="10 11" key="1">
    <citation type="submission" date="2019-10" db="EMBL/GenBank/DDBJ databases">
        <title>Assembly and Annotation for the nematode Trichostrongylus colubriformis.</title>
        <authorList>
            <person name="Martin J."/>
        </authorList>
    </citation>
    <scope>NUCLEOTIDE SEQUENCE [LARGE SCALE GENOMIC DNA]</scope>
    <source>
        <strain evidence="10">G859</strain>
        <tissue evidence="10">Whole worm</tissue>
    </source>
</reference>
<dbReference type="InterPro" id="IPR008964">
    <property type="entry name" value="Invasin/intimin_cell_adhesion"/>
</dbReference>
<dbReference type="InterPro" id="IPR057586">
    <property type="entry name" value="Ig_NUP210_16th"/>
</dbReference>
<evidence type="ECO:0000256" key="1">
    <source>
        <dbReference type="ARBA" id="ARBA00004590"/>
    </source>
</evidence>
<feature type="non-terminal residue" evidence="10">
    <location>
        <position position="1717"/>
    </location>
</feature>
<dbReference type="Pfam" id="PF22957">
    <property type="entry name" value="NUP210_Ig"/>
    <property type="match status" value="1"/>
</dbReference>
<evidence type="ECO:0000256" key="8">
    <source>
        <dbReference type="ARBA" id="ARBA00023242"/>
    </source>
</evidence>
<evidence type="ECO:0000256" key="7">
    <source>
        <dbReference type="ARBA" id="ARBA00023180"/>
    </source>
</evidence>
<dbReference type="InterPro" id="IPR045197">
    <property type="entry name" value="NUP210-like"/>
</dbReference>
<dbReference type="SUPFAM" id="SSF49373">
    <property type="entry name" value="Invasin/intimin cell-adhesion fragments"/>
    <property type="match status" value="1"/>
</dbReference>
<dbReference type="Pfam" id="PF22959">
    <property type="entry name" value="Ig_NUP210_15th"/>
    <property type="match status" value="1"/>
</dbReference>
<feature type="domain" description="BIG2" evidence="9">
    <location>
        <begin position="1014"/>
        <end position="1089"/>
    </location>
</feature>
<protein>
    <submittedName>
        <fullName evidence="10">Nuclear Pore complex Protein</fullName>
    </submittedName>
</protein>
<keyword evidence="3" id="KW-0812">Transmembrane</keyword>
<evidence type="ECO:0000256" key="3">
    <source>
        <dbReference type="ARBA" id="ARBA00022692"/>
    </source>
</evidence>
<dbReference type="Pfam" id="PF24991">
    <property type="entry name" value="Ig_NUP210_4th"/>
    <property type="match status" value="1"/>
</dbReference>
<dbReference type="PANTHER" id="PTHR23019:SF0">
    <property type="entry name" value="NUCLEAR PORE MEMBRANE GLYCOPROTEIN 210"/>
    <property type="match status" value="1"/>
</dbReference>
<accession>A0AAN8FUY0</accession>
<dbReference type="Pfam" id="PF22962">
    <property type="entry name" value="Ig_NUP210_7th"/>
    <property type="match status" value="1"/>
</dbReference>
<evidence type="ECO:0000256" key="2">
    <source>
        <dbReference type="ARBA" id="ARBA00007313"/>
    </source>
</evidence>
<dbReference type="EMBL" id="WIXE01000169">
    <property type="protein sequence ID" value="KAK5986826.1"/>
    <property type="molecule type" value="Genomic_DNA"/>
</dbReference>
<comment type="similarity">
    <text evidence="2">Belongs to the NUP210 family.</text>
</comment>
<comment type="subcellular location">
    <subcellularLocation>
        <location evidence="1">Nucleus membrane</location>
        <topology evidence="1">Single-pass membrane protein</topology>
    </subcellularLocation>
</comment>
<keyword evidence="4" id="KW-0732">Signal</keyword>
<name>A0AAN8FUY0_TRICO</name>
<dbReference type="Pfam" id="PF22969">
    <property type="entry name" value="Ig_NUP210_2nd"/>
    <property type="match status" value="1"/>
</dbReference>
<evidence type="ECO:0000313" key="10">
    <source>
        <dbReference type="EMBL" id="KAK5986826.1"/>
    </source>
</evidence>
<dbReference type="GO" id="GO:0031965">
    <property type="term" value="C:nuclear membrane"/>
    <property type="evidence" value="ECO:0007669"/>
    <property type="project" value="UniProtKB-SubCell"/>
</dbReference>
<dbReference type="InterPro" id="IPR055097">
    <property type="entry name" value="Ig_NUP210_2nd"/>
</dbReference>
<keyword evidence="11" id="KW-1185">Reference proteome</keyword>
<dbReference type="SMART" id="SM00635">
    <property type="entry name" value="BID_2"/>
    <property type="match status" value="2"/>
</dbReference>
<gene>
    <name evidence="10" type="ORF">GCK32_004554</name>
</gene>
<dbReference type="InterPro" id="IPR055099">
    <property type="entry name" value="Ig_NUP210_7th"/>
</dbReference>
<organism evidence="10 11">
    <name type="scientific">Trichostrongylus colubriformis</name>
    <name type="common">Black scour worm</name>
    <dbReference type="NCBI Taxonomy" id="6319"/>
    <lineage>
        <taxon>Eukaryota</taxon>
        <taxon>Metazoa</taxon>
        <taxon>Ecdysozoa</taxon>
        <taxon>Nematoda</taxon>
        <taxon>Chromadorea</taxon>
        <taxon>Rhabditida</taxon>
        <taxon>Rhabditina</taxon>
        <taxon>Rhabditomorpha</taxon>
        <taxon>Strongyloidea</taxon>
        <taxon>Trichostrongylidae</taxon>
        <taxon>Trichostrongylus</taxon>
    </lineage>
</organism>
<dbReference type="Pfam" id="PF26182">
    <property type="entry name" value="Ig_NUP210_5th"/>
    <property type="match status" value="1"/>
</dbReference>
<dbReference type="InterPro" id="IPR055096">
    <property type="entry name" value="Ig_NUP210_1st"/>
</dbReference>
<dbReference type="InterPro" id="IPR055095">
    <property type="entry name" value="NUP210_Ig_C"/>
</dbReference>
<dbReference type="InterPro" id="IPR056897">
    <property type="entry name" value="Ig_NUP210_4th"/>
</dbReference>
<proteinExistence type="inferred from homology"/>
<evidence type="ECO:0000256" key="4">
    <source>
        <dbReference type="ARBA" id="ARBA00022729"/>
    </source>
</evidence>
<keyword evidence="5" id="KW-1133">Transmembrane helix</keyword>
<dbReference type="Pfam" id="PF22963">
    <property type="entry name" value="Ig_NUP210_3rd"/>
    <property type="match status" value="1"/>
</dbReference>
<evidence type="ECO:0000256" key="6">
    <source>
        <dbReference type="ARBA" id="ARBA00023136"/>
    </source>
</evidence>
<sequence>MGTTCLLGRTFPMWNILLLFSVIHYSSSYRLNVPRVLLPYHPTIPVKFMLEVTQPSGGCFAWRSTRPDVVSVTPIGVRPGECSDKAEVRATAKVVSGELSAVIFAEDSASGTMLSCGVTVDQISRVRVETTTKILFVDAAPARMIIEAFNAEGDKFSTLSEIPIDWELSHTGDGRPLRIVPFEQSTYEAPLEIIKLENNKKKGYIILVEGVLTGSATLTARFAEAHFANIESHSLELTVVANLLLLPAHDLYLPVHAVVPFQVQIVRQSSTEVVPMPSSAYYLKVDSDSICSLDKMTSTVTALARGRTDIHLYSQNVDVKAKTGVRPPSTAIYVVDPESIQWMISGGGNWLLQTGTRYKLSVVLLDPHGNTMYISDNLRFESAIPLEFFDVHYSSKNMTYFEVIPKKVGRAVLKSKFVAVIDQGGEHRETTGKVTGEQSVQIVDPVRIIPSEVVLPYLPRRRTSFMLKATGGSGLYDWSVDDTTVCSVDANGQLSGAAPGTTMVIASDKRNPAHKDAAQVSVVDVISLTFGETRKEAEVGTDLVLNIQLMGSGLVGSVPFTDCRAADFRVVSQDNGIFKPVSDAAPMLPVMGTGCSTVTLKAISSGDTKVTVSFGKYEATLDVSAYNPLTVKNDDLALGLGSSASVRFEGGPRPWLLDPSTHYSEASAIKDVTSSILDDALTMKCGSEDGSSTVILQVGNKPSPTLPLPALSTVEVSVCCARPGRLVISAPNGNQPKCPSNVRILLSDASMKLELKAYASCGKGGDRSLDSISGFNVKWSTPNKTAIEIETNKDTAEHSAVIKGKGITGTVLVAAEILEQGKIRSRVALRATFDLYLVQPLTTEPTKLVLWNEVAALGTVKLVHGSGHFVVHELPGAPFTASVKGPTITVTPRSQGAGSLRIQDVCVGDDFIDIPVKITDIHSLVIYGPQFMEVGSEAEVTVDAVDEAGNSFSRDHGAMSNAILESTDPTLHISKISGAHYRIRAVSVGPVSLRASSPSASGRSLASRPHNIQVFSPLTLLPQKITLIPESTFQLEVIGGPQPTPQIDFSLNNSKIASVEPNALITSKNLGYTSITGTVNVGGHSTQNSVVLRVVSLAGVRAMASTQITETGGRVCVRVNGLDETETPFAFGGALYPFKVTWTVSHPGVLKMVNPLGSSISEADNNRFAICLEGGTAGSAVVKVRVELAPHAKQHFVKSIREFEDNVEIRVEEPLSMRQPKLPVPSIRLAPNSQMHLETAWPQSVVEFSVPPEYSNRLSITKSGVIKAKSLPGPAAVVVRRTDSPDNETSVVPVTVSAVNSLDVVLLTKIEPASATPLQHLPVGVKVDLRVVTRDSRGREISASSLLISYRPHRFDLTEIVPADANRTLSVTMKSPGETVLMIWSAAVPSQSVFVRLSANEQLYSSNRQPVVSDIVCFESPLAGTMRWSSSDDRVVWLDPEQGVAKLSQQGSTHITVNVADQKLTTSLFIRTAERLHFADDHPGFVTNMEGASYEFPVNVGANGTDTLPMTGCTESQLEALSTVRAPFECAVSFTKNKIGPAVNMLSTRAVFSPRHRQYACVIERQEAGYVRLDVVNAPQMELKITAKWLGDSQVVDAATSTTFHMAMRVLESEVQLSDVDHKSAVISVQAPSYQLRQVTASGCAGEIVSVSETRQPSGSNAAANKFFLVKLNIKSAALWSDLSEKCSVTIENSVTGQTVHIPVRIRIVGQAAKQVY</sequence>
<dbReference type="Pfam" id="PF22967">
    <property type="entry name" value="Ig_NUP210_1st"/>
    <property type="match status" value="1"/>
</dbReference>
<dbReference type="InterPro" id="IPR058779">
    <property type="entry name" value="Ig_NUP210_13th"/>
</dbReference>
<dbReference type="GO" id="GO:0005643">
    <property type="term" value="C:nuclear pore"/>
    <property type="evidence" value="ECO:0007669"/>
    <property type="project" value="TreeGrafter"/>
</dbReference>
<dbReference type="Pfam" id="PF24935">
    <property type="entry name" value="Ig_NUP210_6th"/>
    <property type="match status" value="1"/>
</dbReference>
<dbReference type="PANTHER" id="PTHR23019">
    <property type="entry name" value="NUCLEAR PORE MEMBRANE GLYCOPROTEIN GP210-RELATED"/>
    <property type="match status" value="1"/>
</dbReference>
<dbReference type="InterPro" id="IPR055094">
    <property type="entry name" value="NUP210_Ig15"/>
</dbReference>
<keyword evidence="6" id="KW-0472">Membrane</keyword>
<feature type="domain" description="BIG2" evidence="9">
    <location>
        <begin position="442"/>
        <end position="518"/>
    </location>
</feature>
<dbReference type="InterPro" id="IPR055098">
    <property type="entry name" value="Ig_NUP210_3rd"/>
</dbReference>
<dbReference type="Pfam" id="PF26181">
    <property type="entry name" value="Ig_NUP210_13th"/>
    <property type="match status" value="1"/>
</dbReference>
<dbReference type="Gene3D" id="2.60.40.1080">
    <property type="match status" value="1"/>
</dbReference>
<keyword evidence="8" id="KW-0539">Nucleus</keyword>
<evidence type="ECO:0000259" key="9">
    <source>
        <dbReference type="SMART" id="SM00635"/>
    </source>
</evidence>
<dbReference type="InterPro" id="IPR056898">
    <property type="entry name" value="Ig_NUP210_6th"/>
</dbReference>
<dbReference type="Proteomes" id="UP001331761">
    <property type="component" value="Unassembled WGS sequence"/>
</dbReference>
<dbReference type="InterPro" id="IPR003343">
    <property type="entry name" value="Big_2"/>
</dbReference>
<keyword evidence="7" id="KW-0325">Glycoprotein</keyword>
<comment type="caution">
    <text evidence="10">The sequence shown here is derived from an EMBL/GenBank/DDBJ whole genome shotgun (WGS) entry which is preliminary data.</text>
</comment>
<dbReference type="Pfam" id="PF25354">
    <property type="entry name" value="Ig_NUP210_16th"/>
    <property type="match status" value="1"/>
</dbReference>
<evidence type="ECO:0000256" key="5">
    <source>
        <dbReference type="ARBA" id="ARBA00022989"/>
    </source>
</evidence>
<evidence type="ECO:0000313" key="11">
    <source>
        <dbReference type="Proteomes" id="UP001331761"/>
    </source>
</evidence>